<feature type="region of interest" description="Disordered" evidence="1">
    <location>
        <begin position="26"/>
        <end position="46"/>
    </location>
</feature>
<feature type="domain" description="YhcG N-terminal" evidence="2">
    <location>
        <begin position="75"/>
        <end position="229"/>
    </location>
</feature>
<evidence type="ECO:0000256" key="1">
    <source>
        <dbReference type="SAM" id="MobiDB-lite"/>
    </source>
</evidence>
<dbReference type="EMBL" id="RQXU01000011">
    <property type="protein sequence ID" value="RRH86755.1"/>
    <property type="molecule type" value="Genomic_DNA"/>
</dbReference>
<dbReference type="PANTHER" id="PTHR30547:SF0">
    <property type="entry name" value="BLR8175 PROTEIN"/>
    <property type="match status" value="1"/>
</dbReference>
<protein>
    <submittedName>
        <fullName evidence="3">DUF1016 family protein</fullName>
    </submittedName>
</protein>
<organism evidence="3 4">
    <name type="scientific">Variovorax beijingensis</name>
    <dbReference type="NCBI Taxonomy" id="2496117"/>
    <lineage>
        <taxon>Bacteria</taxon>
        <taxon>Pseudomonadati</taxon>
        <taxon>Pseudomonadota</taxon>
        <taxon>Betaproteobacteria</taxon>
        <taxon>Burkholderiales</taxon>
        <taxon>Comamonadaceae</taxon>
        <taxon>Variovorax</taxon>
    </lineage>
</organism>
<gene>
    <name evidence="3" type="ORF">EH244_19265</name>
</gene>
<accession>A0A3P3EK42</accession>
<evidence type="ECO:0000259" key="2">
    <source>
        <dbReference type="Pfam" id="PF17761"/>
    </source>
</evidence>
<dbReference type="PANTHER" id="PTHR30547">
    <property type="entry name" value="UNCHARACTERIZED PROTEIN YHCG-RELATED"/>
    <property type="match status" value="1"/>
</dbReference>
<dbReference type="InterPro" id="IPR041527">
    <property type="entry name" value="YhcG_N"/>
</dbReference>
<dbReference type="Pfam" id="PF17761">
    <property type="entry name" value="DUF1016_N"/>
    <property type="match status" value="1"/>
</dbReference>
<dbReference type="Proteomes" id="UP000271590">
    <property type="component" value="Unassembled WGS sequence"/>
</dbReference>
<comment type="caution">
    <text evidence="3">The sequence shown here is derived from an EMBL/GenBank/DDBJ whole genome shotgun (WGS) entry which is preliminary data.</text>
</comment>
<evidence type="ECO:0000313" key="3">
    <source>
        <dbReference type="EMBL" id="RRH86755.1"/>
    </source>
</evidence>
<dbReference type="InterPro" id="IPR053148">
    <property type="entry name" value="PD-DEXK-like_domain"/>
</dbReference>
<dbReference type="AlphaFoldDB" id="A0A3P3EK42"/>
<proteinExistence type="predicted"/>
<reference evidence="3 4" key="1">
    <citation type="submission" date="2018-11" db="EMBL/GenBank/DDBJ databases">
        <title>The genome of Variovorax sp T529.</title>
        <authorList>
            <person name="Gao J."/>
        </authorList>
    </citation>
    <scope>NUCLEOTIDE SEQUENCE [LARGE SCALE GENOMIC DNA]</scope>
    <source>
        <strain evidence="3 4">T529</strain>
    </source>
</reference>
<sequence length="281" mass="31140">MGIQRCARGRWPARAPPGPREAARALRNRGDAVTGSSSHARRLAPAHRTRARHYISRVSATTPILFDYARFVEGLKRRIDGARLTAARAVNRELVALYWDMGQAIREQQAHQGWGDAVVDRLARDLKASFPGTAGFSAASLWRMRQFHETYTAPEFLAQLVRESGCDTQRPRGSKALAVADHRQLAQAVRDMVGAVPWGHHVNLLSRLEDAGQRLFYLKATARFGRMRSALTCVPMRTADRLRTTGADCRGRARVTETGSRRGRALGKGDAIARLGIKRPA</sequence>
<name>A0A3P3EK42_9BURK</name>
<evidence type="ECO:0000313" key="4">
    <source>
        <dbReference type="Proteomes" id="UP000271590"/>
    </source>
</evidence>